<feature type="region of interest" description="Disordered" evidence="4">
    <location>
        <begin position="221"/>
        <end position="244"/>
    </location>
</feature>
<dbReference type="InterPro" id="IPR008530">
    <property type="entry name" value="CCDC22"/>
</dbReference>
<dbReference type="GO" id="GO:2000060">
    <property type="term" value="P:positive regulation of ubiquitin-dependent protein catabolic process"/>
    <property type="evidence" value="ECO:0007669"/>
    <property type="project" value="TreeGrafter"/>
</dbReference>
<dbReference type="AlphaFoldDB" id="A0A914CAC8"/>
<feature type="coiled-coil region" evidence="3">
    <location>
        <begin position="256"/>
        <end position="283"/>
    </location>
</feature>
<reference evidence="8" key="1">
    <citation type="submission" date="2022-11" db="UniProtKB">
        <authorList>
            <consortium name="WormBaseParasite"/>
        </authorList>
    </citation>
    <scope>IDENTIFICATION</scope>
</reference>
<evidence type="ECO:0000256" key="4">
    <source>
        <dbReference type="SAM" id="MobiDB-lite"/>
    </source>
</evidence>
<evidence type="ECO:0000259" key="6">
    <source>
        <dbReference type="Pfam" id="PF21674"/>
    </source>
</evidence>
<dbReference type="Pfam" id="PF05667">
    <property type="entry name" value="CCDC22_CC"/>
    <property type="match status" value="1"/>
</dbReference>
<feature type="coiled-coil region" evidence="3">
    <location>
        <begin position="515"/>
        <end position="561"/>
    </location>
</feature>
<keyword evidence="7" id="KW-1185">Reference proteome</keyword>
<evidence type="ECO:0000256" key="3">
    <source>
        <dbReference type="SAM" id="Coils"/>
    </source>
</evidence>
<organism evidence="7 8">
    <name type="scientific">Acrobeloides nanus</name>
    <dbReference type="NCBI Taxonomy" id="290746"/>
    <lineage>
        <taxon>Eukaryota</taxon>
        <taxon>Metazoa</taxon>
        <taxon>Ecdysozoa</taxon>
        <taxon>Nematoda</taxon>
        <taxon>Chromadorea</taxon>
        <taxon>Rhabditida</taxon>
        <taxon>Tylenchina</taxon>
        <taxon>Cephalobomorpha</taxon>
        <taxon>Cephaloboidea</taxon>
        <taxon>Cephalobidae</taxon>
        <taxon>Acrobeloides</taxon>
    </lineage>
</organism>
<feature type="domain" description="CCDC22 coiled-coil" evidence="5">
    <location>
        <begin position="254"/>
        <end position="535"/>
    </location>
</feature>
<evidence type="ECO:0000313" key="8">
    <source>
        <dbReference type="WBParaSite" id="ACRNAN_Path_701.g2632.t1"/>
    </source>
</evidence>
<evidence type="ECO:0000256" key="2">
    <source>
        <dbReference type="ARBA" id="ARBA00017553"/>
    </source>
</evidence>
<evidence type="ECO:0000313" key="7">
    <source>
        <dbReference type="Proteomes" id="UP000887540"/>
    </source>
</evidence>
<keyword evidence="3" id="KW-0175">Coiled coil</keyword>
<evidence type="ECO:0000256" key="1">
    <source>
        <dbReference type="ARBA" id="ARBA00006438"/>
    </source>
</evidence>
<dbReference type="PANTHER" id="PTHR15668">
    <property type="entry name" value="JM1 PROTEIN"/>
    <property type="match status" value="1"/>
</dbReference>
<dbReference type="InterPro" id="IPR048348">
    <property type="entry name" value="CCDC22_CC"/>
</dbReference>
<dbReference type="PANTHER" id="PTHR15668:SF4">
    <property type="entry name" value="COILED-COIL DOMAIN-CONTAINING PROTEIN 22"/>
    <property type="match status" value="1"/>
</dbReference>
<name>A0A914CAC8_9BILA</name>
<dbReference type="Pfam" id="PF21674">
    <property type="entry name" value="CCDC22_N"/>
    <property type="match status" value="1"/>
</dbReference>
<evidence type="ECO:0000259" key="5">
    <source>
        <dbReference type="Pfam" id="PF05667"/>
    </source>
</evidence>
<comment type="similarity">
    <text evidence="1">Belongs to the CCDC22 family.</text>
</comment>
<proteinExistence type="inferred from homology"/>
<feature type="coiled-coil region" evidence="3">
    <location>
        <begin position="389"/>
        <end position="423"/>
    </location>
</feature>
<protein>
    <recommendedName>
        <fullName evidence="2">Coiled-coil domain-containing protein 22 homolog</fullName>
    </recommendedName>
</protein>
<sequence length="565" mass="65958">MEDVDRIIIESLAKLECSFCVDSIPESLLFLSQDDIVESIIKCLWACDSENKELIPSYKLPTHMTNKYKVATTIANAIKNLGIREEVGYHTLLYQNIFEIRRILLGLIERLPKEAIINETNLSPLEQLKLKVGTSIARHLKEPWVPEFCRYLKMKYDGRFWHSKADEAEFIAFFSKYEGSKFSGRHEICSILEGVANEGVFEENLDFTKLKIEEKLLRPSLPPKPMLKPKPPIPTKPKKLPPIPQLEPREYEKLVTATAQENHENHVEERNLLKNEIESIASQISMKHSVLEVKKREIIEMRYAQVRLEDDISRQKDILENADDRIMTLLETPEEGVEKLQKFIQESDNRRIEFQEKFLAAKNSKNEELAVLRSKFGVQENRESQITIVREMQQRIEEHQKLIDQKTRTLAKLEKESRKILNSPQIDRSKYVKRIMEIVANVNKQKEDILKVVDSIRKIEKEINYLNGNLDRTLTVVDRWLSKAVEKDVIMQKAHKLLLRLHEQCGLVITAIKEKGQISRQIDELTDEIELESQKSVDTQLERLLNDLMQMRQENLELSESMLQK</sequence>
<dbReference type="Proteomes" id="UP000887540">
    <property type="component" value="Unplaced"/>
</dbReference>
<feature type="domain" description="CCDC22 N-terminal" evidence="6">
    <location>
        <begin position="1"/>
        <end position="112"/>
    </location>
</feature>
<dbReference type="WBParaSite" id="ACRNAN_Path_701.g2632.t1">
    <property type="protein sequence ID" value="ACRNAN_Path_701.g2632.t1"/>
    <property type="gene ID" value="ACRNAN_Path_701.g2632"/>
</dbReference>
<accession>A0A914CAC8</accession>
<dbReference type="GO" id="GO:0097602">
    <property type="term" value="F:cullin family protein binding"/>
    <property type="evidence" value="ECO:0007669"/>
    <property type="project" value="TreeGrafter"/>
</dbReference>
<dbReference type="InterPro" id="IPR048349">
    <property type="entry name" value="CCDC22_N"/>
</dbReference>